<comment type="caution">
    <text evidence="1">The sequence shown here is derived from an EMBL/GenBank/DDBJ whole genome shotgun (WGS) entry which is preliminary data.</text>
</comment>
<evidence type="ECO:0000313" key="1">
    <source>
        <dbReference type="EMBL" id="MBS2099097.1"/>
    </source>
</evidence>
<protein>
    <submittedName>
        <fullName evidence="1">Uncharacterized protein</fullName>
    </submittedName>
</protein>
<organism evidence="1 2">
    <name type="scientific">Carboxylicivirga linearis</name>
    <dbReference type="NCBI Taxonomy" id="1628157"/>
    <lineage>
        <taxon>Bacteria</taxon>
        <taxon>Pseudomonadati</taxon>
        <taxon>Bacteroidota</taxon>
        <taxon>Bacteroidia</taxon>
        <taxon>Marinilabiliales</taxon>
        <taxon>Marinilabiliaceae</taxon>
        <taxon>Carboxylicivirga</taxon>
    </lineage>
</organism>
<dbReference type="RefSeq" id="WP_212216340.1">
    <property type="nucleotide sequence ID" value="NZ_JAGUCO010000008.1"/>
</dbReference>
<dbReference type="EMBL" id="JAGUCO010000008">
    <property type="protein sequence ID" value="MBS2099097.1"/>
    <property type="molecule type" value="Genomic_DNA"/>
</dbReference>
<keyword evidence="2" id="KW-1185">Reference proteome</keyword>
<accession>A0ABS5JW39</accession>
<evidence type="ECO:0000313" key="2">
    <source>
        <dbReference type="Proteomes" id="UP000708576"/>
    </source>
</evidence>
<name>A0ABS5JW39_9BACT</name>
<dbReference type="Proteomes" id="UP000708576">
    <property type="component" value="Unassembled WGS sequence"/>
</dbReference>
<reference evidence="1 2" key="1">
    <citation type="journal article" date="2015" name="Int. J. Syst. Evol. Microbiol.">
        <title>Carboxylicivirga linearis sp. nov., isolated from a sea cucumber culture pond.</title>
        <authorList>
            <person name="Wang F.Q."/>
            <person name="Zhou Y.X."/>
            <person name="Lin X.Z."/>
            <person name="Chen G.J."/>
            <person name="Du Z.J."/>
        </authorList>
    </citation>
    <scope>NUCLEOTIDE SEQUENCE [LARGE SCALE GENOMIC DNA]</scope>
    <source>
        <strain evidence="1 2">FB218</strain>
    </source>
</reference>
<proteinExistence type="predicted"/>
<gene>
    <name evidence="1" type="ORF">KEM10_12465</name>
</gene>
<sequence>MNFLNFYISILLFPVNPQKQQDSPSGKCVKKINDLSVKKKSYWSAKENKFIYSSFLSSATERIKESRHGSSMTRKEFIPGEI</sequence>